<feature type="chain" id="PRO_5020342189" evidence="1">
    <location>
        <begin position="20"/>
        <end position="160"/>
    </location>
</feature>
<organism evidence="2 3">
    <name type="scientific">Colletotrichum spinosum</name>
    <dbReference type="NCBI Taxonomy" id="1347390"/>
    <lineage>
        <taxon>Eukaryota</taxon>
        <taxon>Fungi</taxon>
        <taxon>Dikarya</taxon>
        <taxon>Ascomycota</taxon>
        <taxon>Pezizomycotina</taxon>
        <taxon>Sordariomycetes</taxon>
        <taxon>Hypocreomycetidae</taxon>
        <taxon>Glomerellales</taxon>
        <taxon>Glomerellaceae</taxon>
        <taxon>Colletotrichum</taxon>
        <taxon>Colletotrichum orbiculare species complex</taxon>
    </lineage>
</organism>
<dbReference type="AlphaFoldDB" id="A0A4R8PZS8"/>
<protein>
    <submittedName>
        <fullName evidence="2">Uncharacterized protein</fullName>
    </submittedName>
</protein>
<keyword evidence="1" id="KW-0732">Signal</keyword>
<evidence type="ECO:0000313" key="2">
    <source>
        <dbReference type="EMBL" id="TDZ31481.1"/>
    </source>
</evidence>
<reference evidence="2 3" key="1">
    <citation type="submission" date="2018-11" db="EMBL/GenBank/DDBJ databases">
        <title>Genome sequence and assembly of Colletotrichum spinosum.</title>
        <authorList>
            <person name="Gan P."/>
            <person name="Shirasu K."/>
        </authorList>
    </citation>
    <scope>NUCLEOTIDE SEQUENCE [LARGE SCALE GENOMIC DNA]</scope>
    <source>
        <strain evidence="2 3">CBS 515.97</strain>
    </source>
</reference>
<dbReference type="Proteomes" id="UP000295083">
    <property type="component" value="Unassembled WGS sequence"/>
</dbReference>
<comment type="caution">
    <text evidence="2">The sequence shown here is derived from an EMBL/GenBank/DDBJ whole genome shotgun (WGS) entry which is preliminary data.</text>
</comment>
<keyword evidence="3" id="KW-1185">Reference proteome</keyword>
<evidence type="ECO:0000313" key="3">
    <source>
        <dbReference type="Proteomes" id="UP000295083"/>
    </source>
</evidence>
<evidence type="ECO:0000256" key="1">
    <source>
        <dbReference type="SAM" id="SignalP"/>
    </source>
</evidence>
<name>A0A4R8PZS8_9PEZI</name>
<sequence>MRCSAPVSALLTLSMAVNAFPILDLLRPRTPTKSYLVVNVEGSPSTGVPPIVTVTKEPSPVTVTERVTDTLTEVPSSVRATSSTTIQVVNVDQTPERSSRSSPIVGSRTRHFCDVVFRRPSTFCTSIVGFRDVSAVVGTTAATFRNAFGRLWAVITAACV</sequence>
<dbReference type="EMBL" id="QAPG01000103">
    <property type="protein sequence ID" value="TDZ31481.1"/>
    <property type="molecule type" value="Genomic_DNA"/>
</dbReference>
<accession>A0A4R8PZS8</accession>
<gene>
    <name evidence="2" type="ORF">C8035_v001356</name>
</gene>
<feature type="signal peptide" evidence="1">
    <location>
        <begin position="1"/>
        <end position="19"/>
    </location>
</feature>
<proteinExistence type="predicted"/>